<name>A0A8T1A8C9_9STRA</name>
<sequence>MLSAFASVDSFLMIADPDMVEEKNLLRQPFANQDIGGKKASVLAQRYGRTYGLKIGSYVDKYVESVEQLDQLFSLTDFRHKTGQHIQKVLIGAVDNDFTRNIMHEYFMQSDDLIYIDAGIEGVFLPSGDKPKSEWGEEEITDNMESGYSGQVVVGLKKNGTEILEPLNGIYPIDATDLIAPSHNCGLEPYQPQRMIANEMAAFHISTIINELLSTNTIIVHYVNFNARTGSCRPQYGQEG</sequence>
<protein>
    <recommendedName>
        <fullName evidence="3">THIF-type NAD/FAD binding fold domain-containing protein</fullName>
    </recommendedName>
</protein>
<dbReference type="AlphaFoldDB" id="A0A8T1A8C9"/>
<evidence type="ECO:0008006" key="3">
    <source>
        <dbReference type="Google" id="ProtNLM"/>
    </source>
</evidence>
<organism evidence="1 2">
    <name type="scientific">Phytophthora cactorum</name>
    <dbReference type="NCBI Taxonomy" id="29920"/>
    <lineage>
        <taxon>Eukaryota</taxon>
        <taxon>Sar</taxon>
        <taxon>Stramenopiles</taxon>
        <taxon>Oomycota</taxon>
        <taxon>Peronosporomycetes</taxon>
        <taxon>Peronosporales</taxon>
        <taxon>Peronosporaceae</taxon>
        <taxon>Phytophthora</taxon>
    </lineage>
</organism>
<dbReference type="Proteomes" id="UP000774804">
    <property type="component" value="Unassembled WGS sequence"/>
</dbReference>
<dbReference type="Gene3D" id="3.40.50.720">
    <property type="entry name" value="NAD(P)-binding Rossmann-like Domain"/>
    <property type="match status" value="1"/>
</dbReference>
<dbReference type="GO" id="GO:0008641">
    <property type="term" value="F:ubiquitin-like modifier activating enzyme activity"/>
    <property type="evidence" value="ECO:0007669"/>
    <property type="project" value="InterPro"/>
</dbReference>
<comment type="caution">
    <text evidence="1">The sequence shown here is derived from an EMBL/GenBank/DDBJ whole genome shotgun (WGS) entry which is preliminary data.</text>
</comment>
<dbReference type="SUPFAM" id="SSF69572">
    <property type="entry name" value="Activating enzymes of the ubiquitin-like proteins"/>
    <property type="match status" value="1"/>
</dbReference>
<dbReference type="EMBL" id="RCMI01003741">
    <property type="protein sequence ID" value="KAG2871544.1"/>
    <property type="molecule type" value="Genomic_DNA"/>
</dbReference>
<accession>A0A8T1A8C9</accession>
<reference evidence="1" key="1">
    <citation type="submission" date="2018-10" db="EMBL/GenBank/DDBJ databases">
        <title>Effector identification in a new, highly contiguous assembly of the strawberry crown rot pathogen Phytophthora cactorum.</title>
        <authorList>
            <person name="Armitage A.D."/>
            <person name="Nellist C.F."/>
            <person name="Bates H."/>
            <person name="Vickerstaff R.J."/>
            <person name="Harrison R.J."/>
        </authorList>
    </citation>
    <scope>NUCLEOTIDE SEQUENCE</scope>
    <source>
        <strain evidence="1">4032</strain>
    </source>
</reference>
<dbReference type="InterPro" id="IPR035985">
    <property type="entry name" value="Ubiquitin-activating_enz"/>
</dbReference>
<evidence type="ECO:0000313" key="1">
    <source>
        <dbReference type="EMBL" id="KAG2871544.1"/>
    </source>
</evidence>
<proteinExistence type="predicted"/>
<evidence type="ECO:0000313" key="2">
    <source>
        <dbReference type="Proteomes" id="UP000774804"/>
    </source>
</evidence>
<gene>
    <name evidence="1" type="ORF">PC115_g24813</name>
</gene>